<keyword evidence="3" id="KW-1185">Reference proteome</keyword>
<organism evidence="2 3">
    <name type="scientific">Streptomyces sp. 900129855</name>
    <dbReference type="NCBI Taxonomy" id="3155129"/>
    <lineage>
        <taxon>Bacteria</taxon>
        <taxon>Bacillati</taxon>
        <taxon>Actinomycetota</taxon>
        <taxon>Actinomycetes</taxon>
        <taxon>Kitasatosporales</taxon>
        <taxon>Streptomycetaceae</taxon>
        <taxon>Streptomyces</taxon>
    </lineage>
</organism>
<accession>A0ABV2ZLB5</accession>
<dbReference type="EMBL" id="JBEZVE010000012">
    <property type="protein sequence ID" value="MEU3783338.1"/>
    <property type="molecule type" value="Genomic_DNA"/>
</dbReference>
<evidence type="ECO:0000256" key="1">
    <source>
        <dbReference type="SAM" id="MobiDB-lite"/>
    </source>
</evidence>
<feature type="compositionally biased region" description="Basic and acidic residues" evidence="1">
    <location>
        <begin position="59"/>
        <end position="69"/>
    </location>
</feature>
<proteinExistence type="predicted"/>
<feature type="compositionally biased region" description="Basic and acidic residues" evidence="1">
    <location>
        <begin position="27"/>
        <end position="37"/>
    </location>
</feature>
<feature type="region of interest" description="Disordered" evidence="1">
    <location>
        <begin position="27"/>
        <end position="85"/>
    </location>
</feature>
<dbReference type="RefSeq" id="WP_334578209.1">
    <property type="nucleotide sequence ID" value="NZ_JBEZVE010000012.1"/>
</dbReference>
<name>A0ABV2ZLB5_9ACTN</name>
<evidence type="ECO:0000313" key="3">
    <source>
        <dbReference type="Proteomes" id="UP001550739"/>
    </source>
</evidence>
<dbReference type="Proteomes" id="UP001550739">
    <property type="component" value="Unassembled WGS sequence"/>
</dbReference>
<evidence type="ECO:0000313" key="2">
    <source>
        <dbReference type="EMBL" id="MEU3783338.1"/>
    </source>
</evidence>
<sequence length="111" mass="12414">MTTSYRSDHAADPELFERLMRERYGPLDKVMAERDRPSPTAPVRRPKMAPAHQSAPDSHTAEHVARLEDSVAQADSRSRAGQRTPPYPGAVWCYACESWCTPQGICGCNNR</sequence>
<reference evidence="2 3" key="1">
    <citation type="submission" date="2024-06" db="EMBL/GenBank/DDBJ databases">
        <title>The Natural Products Discovery Center: Release of the First 8490 Sequenced Strains for Exploring Actinobacteria Biosynthetic Diversity.</title>
        <authorList>
            <person name="Kalkreuter E."/>
            <person name="Kautsar S.A."/>
            <person name="Yang D."/>
            <person name="Bader C.D."/>
            <person name="Teijaro C.N."/>
            <person name="Fluegel L."/>
            <person name="Davis C.M."/>
            <person name="Simpson J.R."/>
            <person name="Lauterbach L."/>
            <person name="Steele A.D."/>
            <person name="Gui C."/>
            <person name="Meng S."/>
            <person name="Li G."/>
            <person name="Viehrig K."/>
            <person name="Ye F."/>
            <person name="Su P."/>
            <person name="Kiefer A.F."/>
            <person name="Nichols A."/>
            <person name="Cepeda A.J."/>
            <person name="Yan W."/>
            <person name="Fan B."/>
            <person name="Jiang Y."/>
            <person name="Adhikari A."/>
            <person name="Zheng C.-J."/>
            <person name="Schuster L."/>
            <person name="Cowan T.M."/>
            <person name="Smanski M.J."/>
            <person name="Chevrette M.G."/>
            <person name="De Carvalho L.P.S."/>
            <person name="Shen B."/>
        </authorList>
    </citation>
    <scope>NUCLEOTIDE SEQUENCE [LARGE SCALE GENOMIC DNA]</scope>
    <source>
        <strain evidence="2 3">NPDC033843</strain>
    </source>
</reference>
<comment type="caution">
    <text evidence="2">The sequence shown here is derived from an EMBL/GenBank/DDBJ whole genome shotgun (WGS) entry which is preliminary data.</text>
</comment>
<gene>
    <name evidence="2" type="ORF">AB0E89_22795</name>
</gene>
<protein>
    <submittedName>
        <fullName evidence="2">Uncharacterized protein</fullName>
    </submittedName>
</protein>